<dbReference type="Proteomes" id="UP000241964">
    <property type="component" value="Unassembled WGS sequence"/>
</dbReference>
<protein>
    <submittedName>
        <fullName evidence="1">Uncharacterized protein</fullName>
    </submittedName>
</protein>
<sequence length="196" mass="22737">MKRNAMILSNRLDLIQKSLSDLAATHNLFVPAPDSQFMRRSCYHNVFASVETILWLHRQICCDRLLPDSESKFWAGELALLRGESYEFDGINGARIVPHHMSIIDSTRFTFRMVGKLVEKDLEAAFNQPDWLNFRNAVSTKSRLSHPRNQELLNVSEQDLKDLDDGLKWFTRQVGVIHQILKRMGRNPQTRVKNMN</sequence>
<reference evidence="1 2" key="1">
    <citation type="submission" date="2018-03" db="EMBL/GenBank/DDBJ databases">
        <title>Genomic Encyclopedia of Archaeal and Bacterial Type Strains, Phase II (KMG-II): from individual species to whole genera.</title>
        <authorList>
            <person name="Goeker M."/>
        </authorList>
    </citation>
    <scope>NUCLEOTIDE SEQUENCE [LARGE SCALE GENOMIC DNA]</scope>
    <source>
        <strain evidence="1 2">DSM 29057</strain>
    </source>
</reference>
<evidence type="ECO:0000313" key="2">
    <source>
        <dbReference type="Proteomes" id="UP000241964"/>
    </source>
</evidence>
<dbReference type="EMBL" id="PYAS01000001">
    <property type="protein sequence ID" value="PSL33730.1"/>
    <property type="molecule type" value="Genomic_DNA"/>
</dbReference>
<gene>
    <name evidence="1" type="ORF">CLV60_10199</name>
</gene>
<comment type="caution">
    <text evidence="1">The sequence shown here is derived from an EMBL/GenBank/DDBJ whole genome shotgun (WGS) entry which is preliminary data.</text>
</comment>
<proteinExistence type="predicted"/>
<dbReference type="AlphaFoldDB" id="A0A2P8GIH3"/>
<evidence type="ECO:0000313" key="1">
    <source>
        <dbReference type="EMBL" id="PSL33730.1"/>
    </source>
</evidence>
<keyword evidence="2" id="KW-1185">Reference proteome</keyword>
<organism evidence="1 2">
    <name type="scientific">Dyadobacter jiangsuensis</name>
    <dbReference type="NCBI Taxonomy" id="1591085"/>
    <lineage>
        <taxon>Bacteria</taxon>
        <taxon>Pseudomonadati</taxon>
        <taxon>Bacteroidota</taxon>
        <taxon>Cytophagia</taxon>
        <taxon>Cytophagales</taxon>
        <taxon>Spirosomataceae</taxon>
        <taxon>Dyadobacter</taxon>
    </lineage>
</organism>
<accession>A0A2P8GIH3</accession>
<name>A0A2P8GIH3_9BACT</name>